<organism evidence="10 11">
    <name type="scientific">Bacillus daqingensis</name>
    <dbReference type="NCBI Taxonomy" id="872396"/>
    <lineage>
        <taxon>Bacteria</taxon>
        <taxon>Bacillati</taxon>
        <taxon>Bacillota</taxon>
        <taxon>Bacilli</taxon>
        <taxon>Bacillales</taxon>
        <taxon>Bacillaceae</taxon>
        <taxon>Bacillus</taxon>
    </lineage>
</organism>
<dbReference type="EC" id="2.7.7.77" evidence="8"/>
<keyword evidence="7 8" id="KW-0501">Molybdenum cofactor biosynthesis</keyword>
<dbReference type="CDD" id="cd02503">
    <property type="entry name" value="MobA"/>
    <property type="match status" value="1"/>
</dbReference>
<evidence type="ECO:0000256" key="5">
    <source>
        <dbReference type="ARBA" id="ARBA00022842"/>
    </source>
</evidence>
<feature type="domain" description="MobA-like NTP transferase" evidence="9">
    <location>
        <begin position="7"/>
        <end position="151"/>
    </location>
</feature>
<comment type="similarity">
    <text evidence="8">Belongs to the MobA family.</text>
</comment>
<dbReference type="InterPro" id="IPR013482">
    <property type="entry name" value="Molybde_CF_guanTrfase"/>
</dbReference>
<dbReference type="PANTHER" id="PTHR19136">
    <property type="entry name" value="MOLYBDENUM COFACTOR GUANYLYLTRANSFERASE"/>
    <property type="match status" value="1"/>
</dbReference>
<dbReference type="Proteomes" id="UP001595896">
    <property type="component" value="Unassembled WGS sequence"/>
</dbReference>
<reference evidence="11" key="1">
    <citation type="journal article" date="2019" name="Int. J. Syst. Evol. Microbiol.">
        <title>The Global Catalogue of Microorganisms (GCM) 10K type strain sequencing project: providing services to taxonomists for standard genome sequencing and annotation.</title>
        <authorList>
            <consortium name="The Broad Institute Genomics Platform"/>
            <consortium name="The Broad Institute Genome Sequencing Center for Infectious Disease"/>
            <person name="Wu L."/>
            <person name="Ma J."/>
        </authorList>
    </citation>
    <scope>NUCLEOTIDE SEQUENCE [LARGE SCALE GENOMIC DNA]</scope>
    <source>
        <strain evidence="11">JCM 12165</strain>
    </source>
</reference>
<comment type="caution">
    <text evidence="10">The sequence shown here is derived from an EMBL/GenBank/DDBJ whole genome shotgun (WGS) entry which is preliminary data.</text>
</comment>
<protein>
    <recommendedName>
        <fullName evidence="8">Probable molybdenum cofactor guanylyltransferase</fullName>
        <shortName evidence="8">MoCo guanylyltransferase</shortName>
        <ecNumber evidence="8">2.7.7.77</ecNumber>
    </recommendedName>
    <alternativeName>
        <fullName evidence="8">GTP:molybdopterin guanylyltransferase</fullName>
    </alternativeName>
    <alternativeName>
        <fullName evidence="8">Mo-MPT guanylyltransferase</fullName>
    </alternativeName>
    <alternativeName>
        <fullName evidence="8">Molybdopterin guanylyltransferase</fullName>
    </alternativeName>
    <alternativeName>
        <fullName evidence="8">Molybdopterin-guanine dinucleotide synthase</fullName>
        <shortName evidence="8">MGD synthase</shortName>
    </alternativeName>
</protein>
<feature type="binding site" evidence="8">
    <location>
        <position position="95"/>
    </location>
    <ligand>
        <name>Mg(2+)</name>
        <dbReference type="ChEBI" id="CHEBI:18420"/>
    </ligand>
</feature>
<sequence length="209" mass="22974">MQIYTAGVLLAGGRSSRMGENKALLRINGLSAAAHTLRSLRVTDEQLCIANEAALKQELDIPVFADKRPFEGPLAGLETAMEQTQAVWCIAAACDMPLISEYIVKLLVQRAAKTNADAVVPEADGRRQPLLAAYRCSLLPLVTACLDEEKRSMGALLDSIKVDTVSEADMMEAGIKKETITQSFFNMNRPDEYKWIRRRAEAEGDVTDE</sequence>
<keyword evidence="3 8" id="KW-0479">Metal-binding</keyword>
<dbReference type="Gene3D" id="3.90.550.10">
    <property type="entry name" value="Spore Coat Polysaccharide Biosynthesis Protein SpsA, Chain A"/>
    <property type="match status" value="1"/>
</dbReference>
<comment type="cofactor">
    <cofactor evidence="8">
        <name>Mg(2+)</name>
        <dbReference type="ChEBI" id="CHEBI:18420"/>
    </cofactor>
</comment>
<evidence type="ECO:0000256" key="3">
    <source>
        <dbReference type="ARBA" id="ARBA00022723"/>
    </source>
</evidence>
<evidence type="ECO:0000256" key="7">
    <source>
        <dbReference type="ARBA" id="ARBA00023150"/>
    </source>
</evidence>
<comment type="caution">
    <text evidence="8">Lacks conserved residue(s) required for the propagation of feature annotation.</text>
</comment>
<feature type="binding site" evidence="8">
    <location>
        <position position="95"/>
    </location>
    <ligand>
        <name>GTP</name>
        <dbReference type="ChEBI" id="CHEBI:37565"/>
    </ligand>
</feature>
<gene>
    <name evidence="8" type="primary">mobA</name>
    <name evidence="10" type="ORF">ACFO4L_13615</name>
</gene>
<dbReference type="SUPFAM" id="SSF53448">
    <property type="entry name" value="Nucleotide-diphospho-sugar transferases"/>
    <property type="match status" value="1"/>
</dbReference>
<evidence type="ECO:0000256" key="4">
    <source>
        <dbReference type="ARBA" id="ARBA00022741"/>
    </source>
</evidence>
<dbReference type="InterPro" id="IPR029044">
    <property type="entry name" value="Nucleotide-diphossugar_trans"/>
</dbReference>
<evidence type="ECO:0000256" key="6">
    <source>
        <dbReference type="ARBA" id="ARBA00023134"/>
    </source>
</evidence>
<dbReference type="Pfam" id="PF12804">
    <property type="entry name" value="NTP_transf_3"/>
    <property type="match status" value="1"/>
</dbReference>
<evidence type="ECO:0000313" key="10">
    <source>
        <dbReference type="EMBL" id="MFC4737636.1"/>
    </source>
</evidence>
<evidence type="ECO:0000256" key="8">
    <source>
        <dbReference type="HAMAP-Rule" id="MF_00316"/>
    </source>
</evidence>
<proteinExistence type="inferred from homology"/>
<dbReference type="PANTHER" id="PTHR19136:SF81">
    <property type="entry name" value="MOLYBDENUM COFACTOR GUANYLYLTRANSFERASE"/>
    <property type="match status" value="1"/>
</dbReference>
<dbReference type="RefSeq" id="WP_377910223.1">
    <property type="nucleotide sequence ID" value="NZ_JBHSGK010000013.1"/>
</dbReference>
<dbReference type="EMBL" id="JBHSGK010000013">
    <property type="protein sequence ID" value="MFC4737636.1"/>
    <property type="molecule type" value="Genomic_DNA"/>
</dbReference>
<dbReference type="GO" id="GO:0061603">
    <property type="term" value="F:molybdenum cofactor guanylyltransferase activity"/>
    <property type="evidence" value="ECO:0007669"/>
    <property type="project" value="UniProtKB-EC"/>
</dbReference>
<accession>A0ABV9NZ59</accession>
<evidence type="ECO:0000256" key="2">
    <source>
        <dbReference type="ARBA" id="ARBA00022679"/>
    </source>
</evidence>
<evidence type="ECO:0000313" key="11">
    <source>
        <dbReference type="Proteomes" id="UP001595896"/>
    </source>
</evidence>
<keyword evidence="1 8" id="KW-0963">Cytoplasm</keyword>
<feature type="binding site" evidence="8">
    <location>
        <begin position="10"/>
        <end position="12"/>
    </location>
    <ligand>
        <name>GTP</name>
        <dbReference type="ChEBI" id="CHEBI:37565"/>
    </ligand>
</feature>
<keyword evidence="6 8" id="KW-0342">GTP-binding</keyword>
<feature type="binding site" evidence="8">
    <location>
        <position position="22"/>
    </location>
    <ligand>
        <name>GTP</name>
        <dbReference type="ChEBI" id="CHEBI:37565"/>
    </ligand>
</feature>
<keyword evidence="2 8" id="KW-0808">Transferase</keyword>
<keyword evidence="4 8" id="KW-0547">Nucleotide-binding</keyword>
<feature type="binding site" evidence="8">
    <location>
        <position position="66"/>
    </location>
    <ligand>
        <name>GTP</name>
        <dbReference type="ChEBI" id="CHEBI:37565"/>
    </ligand>
</feature>
<comment type="domain">
    <text evidence="8">The N-terminal domain determines nucleotide recognition and specific binding, while the C-terminal domain determines the specific binding to the target protein.</text>
</comment>
<dbReference type="HAMAP" id="MF_00316">
    <property type="entry name" value="MobA"/>
    <property type="match status" value="1"/>
</dbReference>
<evidence type="ECO:0000256" key="1">
    <source>
        <dbReference type="ARBA" id="ARBA00022490"/>
    </source>
</evidence>
<dbReference type="InterPro" id="IPR025877">
    <property type="entry name" value="MobA-like_NTP_Trfase"/>
</dbReference>
<name>A0ABV9NZ59_9BACI</name>
<keyword evidence="5 8" id="KW-0460">Magnesium</keyword>
<keyword evidence="11" id="KW-1185">Reference proteome</keyword>
<keyword evidence="10" id="KW-0548">Nucleotidyltransferase</keyword>
<comment type="function">
    <text evidence="8">Transfers a GMP moiety from GTP to Mo-molybdopterin (Mo-MPT) cofactor (Moco or molybdenum cofactor) to form Mo-molybdopterin guanine dinucleotide (Mo-MGD) cofactor.</text>
</comment>
<comment type="catalytic activity">
    <reaction evidence="8">
        <text>Mo-molybdopterin + GTP + H(+) = Mo-molybdopterin guanine dinucleotide + diphosphate</text>
        <dbReference type="Rhea" id="RHEA:34243"/>
        <dbReference type="ChEBI" id="CHEBI:15378"/>
        <dbReference type="ChEBI" id="CHEBI:33019"/>
        <dbReference type="ChEBI" id="CHEBI:37565"/>
        <dbReference type="ChEBI" id="CHEBI:71302"/>
        <dbReference type="ChEBI" id="CHEBI:71310"/>
        <dbReference type="EC" id="2.7.7.77"/>
    </reaction>
</comment>
<evidence type="ECO:0000259" key="9">
    <source>
        <dbReference type="Pfam" id="PF12804"/>
    </source>
</evidence>
<comment type="subcellular location">
    <subcellularLocation>
        <location evidence="8">Cytoplasm</location>
    </subcellularLocation>
</comment>